<evidence type="ECO:0000313" key="4">
    <source>
        <dbReference type="Proteomes" id="UP000078343"/>
    </source>
</evidence>
<sequence length="135" mass="14865">MAPHDSTGILDPRSSTSKWPGYLVGFVLGLITVFLPYACFRLYRCYRPDYRSLRYRHRRPPPNFLPQVPRIPPGYSRIILPPPYSDHFALVRHPEGQATTLAVTATPPAPTGPNTLDGAGDTATHHNSTAAETAA</sequence>
<organism evidence="3 4">
    <name type="scientific">Fonsecaea erecta</name>
    <dbReference type="NCBI Taxonomy" id="1367422"/>
    <lineage>
        <taxon>Eukaryota</taxon>
        <taxon>Fungi</taxon>
        <taxon>Dikarya</taxon>
        <taxon>Ascomycota</taxon>
        <taxon>Pezizomycotina</taxon>
        <taxon>Eurotiomycetes</taxon>
        <taxon>Chaetothyriomycetidae</taxon>
        <taxon>Chaetothyriales</taxon>
        <taxon>Herpotrichiellaceae</taxon>
        <taxon>Fonsecaea</taxon>
    </lineage>
</organism>
<protein>
    <submittedName>
        <fullName evidence="3">Uncharacterized protein</fullName>
    </submittedName>
</protein>
<dbReference type="AlphaFoldDB" id="A0A178ZML4"/>
<keyword evidence="2" id="KW-0472">Membrane</keyword>
<proteinExistence type="predicted"/>
<accession>A0A178ZML4</accession>
<keyword evidence="2" id="KW-0812">Transmembrane</keyword>
<feature type="transmembrane region" description="Helical" evidence="2">
    <location>
        <begin position="20"/>
        <end position="43"/>
    </location>
</feature>
<dbReference type="GeneID" id="30010226"/>
<gene>
    <name evidence="3" type="ORF">AYL99_06058</name>
</gene>
<feature type="compositionally biased region" description="Polar residues" evidence="1">
    <location>
        <begin position="125"/>
        <end position="135"/>
    </location>
</feature>
<comment type="caution">
    <text evidence="3">The sequence shown here is derived from an EMBL/GenBank/DDBJ whole genome shotgun (WGS) entry which is preliminary data.</text>
</comment>
<dbReference type="Proteomes" id="UP000078343">
    <property type="component" value="Unassembled WGS sequence"/>
</dbReference>
<keyword evidence="4" id="KW-1185">Reference proteome</keyword>
<evidence type="ECO:0000256" key="1">
    <source>
        <dbReference type="SAM" id="MobiDB-lite"/>
    </source>
</evidence>
<reference evidence="3 4" key="1">
    <citation type="submission" date="2016-04" db="EMBL/GenBank/DDBJ databases">
        <title>Draft genome of Fonsecaea erecta CBS 125763.</title>
        <authorList>
            <person name="Weiss V.A."/>
            <person name="Vicente V.A."/>
            <person name="Raittz R.T."/>
            <person name="Moreno L.F."/>
            <person name="De Souza E.M."/>
            <person name="Pedrosa F.O."/>
            <person name="Steffens M.B."/>
            <person name="Faoro H."/>
            <person name="Tadra-Sfeir M.Z."/>
            <person name="Najafzadeh M.J."/>
            <person name="Felipe M.S."/>
            <person name="Teixeira M."/>
            <person name="Sun J."/>
            <person name="Xi L."/>
            <person name="Gomes R."/>
            <person name="De Azevedo C.M."/>
            <person name="Salgado C.G."/>
            <person name="Da Silva M.B."/>
            <person name="Nascimento M.F."/>
            <person name="Queiroz-Telles F."/>
            <person name="Attili D.S."/>
            <person name="Gorbushina A."/>
        </authorList>
    </citation>
    <scope>NUCLEOTIDE SEQUENCE [LARGE SCALE GENOMIC DNA]</scope>
    <source>
        <strain evidence="3 4">CBS 125763</strain>
    </source>
</reference>
<evidence type="ECO:0000313" key="3">
    <source>
        <dbReference type="EMBL" id="OAP61054.1"/>
    </source>
</evidence>
<feature type="region of interest" description="Disordered" evidence="1">
    <location>
        <begin position="103"/>
        <end position="135"/>
    </location>
</feature>
<dbReference type="RefSeq" id="XP_018694421.1">
    <property type="nucleotide sequence ID" value="XM_018837568.1"/>
</dbReference>
<evidence type="ECO:0000256" key="2">
    <source>
        <dbReference type="SAM" id="Phobius"/>
    </source>
</evidence>
<keyword evidence="2" id="KW-1133">Transmembrane helix</keyword>
<dbReference type="EMBL" id="LVYI01000004">
    <property type="protein sequence ID" value="OAP61054.1"/>
    <property type="molecule type" value="Genomic_DNA"/>
</dbReference>
<name>A0A178ZML4_9EURO</name>